<dbReference type="InterPro" id="IPR020476">
    <property type="entry name" value="Nudix_hydrolase"/>
</dbReference>
<comment type="caution">
    <text evidence="5">The sequence shown here is derived from an EMBL/GenBank/DDBJ whole genome shotgun (WGS) entry which is preliminary data.</text>
</comment>
<dbReference type="PROSITE" id="PS51462">
    <property type="entry name" value="NUDIX"/>
    <property type="match status" value="1"/>
</dbReference>
<dbReference type="OrthoDB" id="9801098at2"/>
<dbReference type="EMBL" id="SRXU01000001">
    <property type="protein sequence ID" value="TGX46034.1"/>
    <property type="molecule type" value="Genomic_DNA"/>
</dbReference>
<dbReference type="PANTHER" id="PTHR43046:SF2">
    <property type="entry name" value="8-OXO-DGTP DIPHOSPHATASE-RELATED"/>
    <property type="match status" value="1"/>
</dbReference>
<evidence type="ECO:0000313" key="5">
    <source>
        <dbReference type="EMBL" id="TGX46034.1"/>
    </source>
</evidence>
<reference evidence="5 6" key="1">
    <citation type="submission" date="2019-04" db="EMBL/GenBank/DDBJ databases">
        <title>Sphingomonas psychrotolerans sp. nov., isolated from soil in the Tianshan Mountains, Xinjiang, China.</title>
        <authorList>
            <person name="Luo Y."/>
            <person name="Sheng H."/>
        </authorList>
    </citation>
    <scope>NUCLEOTIDE SEQUENCE [LARGE SCALE GENOMIC DNA]</scope>
    <source>
        <strain evidence="5 6">KIS18-15</strain>
    </source>
</reference>
<dbReference type="InterPro" id="IPR020084">
    <property type="entry name" value="NUDIX_hydrolase_CS"/>
</dbReference>
<protein>
    <submittedName>
        <fullName evidence="5">NUDIX domain-containing protein</fullName>
    </submittedName>
</protein>
<comment type="similarity">
    <text evidence="3">Belongs to the Nudix hydrolase family.</text>
</comment>
<dbReference type="Pfam" id="PF00293">
    <property type="entry name" value="NUDIX"/>
    <property type="match status" value="1"/>
</dbReference>
<evidence type="ECO:0000313" key="6">
    <source>
        <dbReference type="Proteomes" id="UP000309848"/>
    </source>
</evidence>
<dbReference type="AlphaFoldDB" id="A0A4S1WRM8"/>
<dbReference type="Gene3D" id="3.90.79.10">
    <property type="entry name" value="Nucleoside Triphosphate Pyrophosphohydrolase"/>
    <property type="match status" value="1"/>
</dbReference>
<evidence type="ECO:0000256" key="3">
    <source>
        <dbReference type="RuleBase" id="RU003476"/>
    </source>
</evidence>
<sequence>MGIEAEPIRIAAALILDAAGRTLMVRKRGTEALIQPGGKIEPGEAPEAALARELREELGCVVVEAVFVGAFAAPAVHEPGRRVEAMLFRVEIDGVPAAGEEIDALFWLSAAEAEARQLAPLSRTHVLPLVKAAAERIKDAA</sequence>
<dbReference type="PROSITE" id="PS00893">
    <property type="entry name" value="NUDIX_BOX"/>
    <property type="match status" value="1"/>
</dbReference>
<dbReference type="PRINTS" id="PR00502">
    <property type="entry name" value="NUDIXFAMILY"/>
</dbReference>
<proteinExistence type="inferred from homology"/>
<dbReference type="InterPro" id="IPR000086">
    <property type="entry name" value="NUDIX_hydrolase_dom"/>
</dbReference>
<dbReference type="RefSeq" id="WP_135982447.1">
    <property type="nucleotide sequence ID" value="NZ_JAASQM010000001.1"/>
</dbReference>
<dbReference type="GO" id="GO:0016787">
    <property type="term" value="F:hydrolase activity"/>
    <property type="evidence" value="ECO:0007669"/>
    <property type="project" value="UniProtKB-KW"/>
</dbReference>
<organism evidence="5 6">
    <name type="scientific">Sphingomonas naasensis</name>
    <dbReference type="NCBI Taxonomy" id="1344951"/>
    <lineage>
        <taxon>Bacteria</taxon>
        <taxon>Pseudomonadati</taxon>
        <taxon>Pseudomonadota</taxon>
        <taxon>Alphaproteobacteria</taxon>
        <taxon>Sphingomonadales</taxon>
        <taxon>Sphingomonadaceae</taxon>
        <taxon>Sphingomonas</taxon>
    </lineage>
</organism>
<keyword evidence="2 3" id="KW-0378">Hydrolase</keyword>
<feature type="domain" description="Nudix hydrolase" evidence="4">
    <location>
        <begin position="7"/>
        <end position="131"/>
    </location>
</feature>
<dbReference type="InterPro" id="IPR015797">
    <property type="entry name" value="NUDIX_hydrolase-like_dom_sf"/>
</dbReference>
<dbReference type="SUPFAM" id="SSF55811">
    <property type="entry name" value="Nudix"/>
    <property type="match status" value="1"/>
</dbReference>
<dbReference type="Proteomes" id="UP000309848">
    <property type="component" value="Unassembled WGS sequence"/>
</dbReference>
<keyword evidence="6" id="KW-1185">Reference proteome</keyword>
<evidence type="ECO:0000256" key="2">
    <source>
        <dbReference type="ARBA" id="ARBA00022801"/>
    </source>
</evidence>
<name>A0A4S1WRM8_9SPHN</name>
<dbReference type="PANTHER" id="PTHR43046">
    <property type="entry name" value="GDP-MANNOSE MANNOSYL HYDROLASE"/>
    <property type="match status" value="1"/>
</dbReference>
<accession>A0A4S1WRM8</accession>
<dbReference type="CDD" id="cd04690">
    <property type="entry name" value="NUDIX_Hydrolase"/>
    <property type="match status" value="1"/>
</dbReference>
<evidence type="ECO:0000259" key="4">
    <source>
        <dbReference type="PROSITE" id="PS51462"/>
    </source>
</evidence>
<comment type="cofactor">
    <cofactor evidence="1">
        <name>Mg(2+)</name>
        <dbReference type="ChEBI" id="CHEBI:18420"/>
    </cofactor>
</comment>
<evidence type="ECO:0000256" key="1">
    <source>
        <dbReference type="ARBA" id="ARBA00001946"/>
    </source>
</evidence>
<gene>
    <name evidence="5" type="ORF">E5A74_02345</name>
</gene>